<dbReference type="AlphaFoldDB" id="A0A4Y6V7N8"/>
<gene>
    <name evidence="1" type="ORF">D5366_11380</name>
</gene>
<dbReference type="KEGG" id="ntn:D5366_11380"/>
<keyword evidence="2" id="KW-1185">Reference proteome</keyword>
<dbReference type="Proteomes" id="UP000317214">
    <property type="component" value="Plasmid unnamed1"/>
</dbReference>
<sequence length="120" mass="14172">MSVQIQESYLHQLLNISQRDQSYDPETFYYTVLELVDLFGKCPRRLTAAQCLEGILGVPTDEHFNDFILRITKEFLSEVPEEVLIDDINKDFIKNIYVYKYKSFTYFFANDLNTCSYNNV</sequence>
<accession>A0A4Y6V7N8</accession>
<geneLocation type="plasmid" evidence="1">
    <name>unnamed1</name>
</geneLocation>
<dbReference type="RefSeq" id="WP_141493968.1">
    <property type="nucleotide sequence ID" value="NZ_CP032486.1"/>
</dbReference>
<dbReference type="EMBL" id="CP032486">
    <property type="protein sequence ID" value="QDH26023.1"/>
    <property type="molecule type" value="Genomic_DNA"/>
</dbReference>
<reference evidence="1 2" key="1">
    <citation type="submission" date="2018-09" db="EMBL/GenBank/DDBJ databases">
        <title>The complete genome sequence of Neokomagataea tanensis NBRC 106556(T).</title>
        <authorList>
            <person name="Chua K.-O."/>
            <person name="See-Too W.-S."/>
            <person name="Hong K.-W."/>
            <person name="Yin W.-F."/>
            <person name="Chan K.-G."/>
        </authorList>
    </citation>
    <scope>NUCLEOTIDE SEQUENCE [LARGE SCALE GENOMIC DNA]</scope>
    <source>
        <strain evidence="2">AH13 \ NBRC 106556</strain>
        <plasmid evidence="1 2">unnamed1</plasmid>
    </source>
</reference>
<proteinExistence type="predicted"/>
<organism evidence="1 2">
    <name type="scientific">Neokomagataea tanensis</name>
    <dbReference type="NCBI Taxonomy" id="661191"/>
    <lineage>
        <taxon>Bacteria</taxon>
        <taxon>Pseudomonadati</taxon>
        <taxon>Pseudomonadota</taxon>
        <taxon>Alphaproteobacteria</taxon>
        <taxon>Acetobacterales</taxon>
        <taxon>Acetobacteraceae</taxon>
        <taxon>Neokomagataea</taxon>
    </lineage>
</organism>
<name>A0A4Y6V7N8_9PROT</name>
<evidence type="ECO:0000313" key="1">
    <source>
        <dbReference type="EMBL" id="QDH26023.1"/>
    </source>
</evidence>
<evidence type="ECO:0000313" key="2">
    <source>
        <dbReference type="Proteomes" id="UP000317214"/>
    </source>
</evidence>
<protein>
    <submittedName>
        <fullName evidence="1">Uncharacterized protein</fullName>
    </submittedName>
</protein>
<keyword evidence="1" id="KW-0614">Plasmid</keyword>